<dbReference type="KEGG" id="smam:Mal15_16970"/>
<dbReference type="GO" id="GO:0000049">
    <property type="term" value="F:tRNA binding"/>
    <property type="evidence" value="ECO:0007669"/>
    <property type="project" value="UniProtKB-UniRule"/>
</dbReference>
<dbReference type="Pfam" id="PF01195">
    <property type="entry name" value="Pept_tRNA_hydro"/>
    <property type="match status" value="1"/>
</dbReference>
<comment type="function">
    <text evidence="7">Hydrolyzes ribosome-free peptidyl-tRNAs (with 1 or more amino acids incorporated), which drop off the ribosome during protein synthesis, or as a result of ribosome stalling.</text>
</comment>
<organism evidence="11 12">
    <name type="scientific">Stieleria maiorica</name>
    <dbReference type="NCBI Taxonomy" id="2795974"/>
    <lineage>
        <taxon>Bacteria</taxon>
        <taxon>Pseudomonadati</taxon>
        <taxon>Planctomycetota</taxon>
        <taxon>Planctomycetia</taxon>
        <taxon>Pirellulales</taxon>
        <taxon>Pirellulaceae</taxon>
        <taxon>Stieleria</taxon>
    </lineage>
</organism>
<evidence type="ECO:0000256" key="3">
    <source>
        <dbReference type="ARBA" id="ARBA00022801"/>
    </source>
</evidence>
<feature type="binding site" evidence="7">
    <location>
        <position position="66"/>
    </location>
    <ligand>
        <name>tRNA</name>
        <dbReference type="ChEBI" id="CHEBI:17843"/>
    </ligand>
</feature>
<comment type="catalytic activity">
    <reaction evidence="7 8">
        <text>an N-acyl-L-alpha-aminoacyl-tRNA + H2O = an N-acyl-L-amino acid + a tRNA + H(+)</text>
        <dbReference type="Rhea" id="RHEA:54448"/>
        <dbReference type="Rhea" id="RHEA-COMP:10123"/>
        <dbReference type="Rhea" id="RHEA-COMP:13883"/>
        <dbReference type="ChEBI" id="CHEBI:15377"/>
        <dbReference type="ChEBI" id="CHEBI:15378"/>
        <dbReference type="ChEBI" id="CHEBI:59874"/>
        <dbReference type="ChEBI" id="CHEBI:78442"/>
        <dbReference type="ChEBI" id="CHEBI:138191"/>
        <dbReference type="EC" id="3.1.1.29"/>
    </reaction>
</comment>
<keyword evidence="12" id="KW-1185">Reference proteome</keyword>
<keyword evidence="4 7" id="KW-0694">RNA-binding</keyword>
<reference evidence="11 12" key="1">
    <citation type="submission" date="2019-02" db="EMBL/GenBank/DDBJ databases">
        <title>Planctomycetal bacteria perform biofilm scaping via a novel small molecule.</title>
        <authorList>
            <person name="Jeske O."/>
            <person name="Boedeker C."/>
            <person name="Wiegand S."/>
            <person name="Breitling P."/>
            <person name="Kallscheuer N."/>
            <person name="Jogler M."/>
            <person name="Rohde M."/>
            <person name="Petersen J."/>
            <person name="Medema M.H."/>
            <person name="Surup F."/>
            <person name="Jogler C."/>
        </authorList>
    </citation>
    <scope>NUCLEOTIDE SEQUENCE [LARGE SCALE GENOMIC DNA]</scope>
    <source>
        <strain evidence="11 12">Mal15</strain>
    </source>
</reference>
<evidence type="ECO:0000256" key="2">
    <source>
        <dbReference type="ARBA" id="ARBA00022555"/>
    </source>
</evidence>
<feature type="site" description="Stabilizes the basic form of H active site to accept a proton" evidence="7">
    <location>
        <position position="91"/>
    </location>
</feature>
<dbReference type="Proteomes" id="UP000321353">
    <property type="component" value="Chromosome"/>
</dbReference>
<dbReference type="GO" id="GO:0004045">
    <property type="term" value="F:peptidyl-tRNA hydrolase activity"/>
    <property type="evidence" value="ECO:0007669"/>
    <property type="project" value="UniProtKB-UniRule"/>
</dbReference>
<name>A0A5B9MDV0_9BACT</name>
<feature type="region of interest" description="Disordered" evidence="10">
    <location>
        <begin position="180"/>
        <end position="213"/>
    </location>
</feature>
<dbReference type="AlphaFoldDB" id="A0A5B9MDV0"/>
<dbReference type="GO" id="GO:0005737">
    <property type="term" value="C:cytoplasm"/>
    <property type="evidence" value="ECO:0007669"/>
    <property type="project" value="UniProtKB-SubCell"/>
</dbReference>
<dbReference type="SUPFAM" id="SSF53178">
    <property type="entry name" value="Peptidyl-tRNA hydrolase-like"/>
    <property type="match status" value="1"/>
</dbReference>
<protein>
    <recommendedName>
        <fullName evidence="6 7">Peptidyl-tRNA hydrolase</fullName>
        <shortName evidence="7">Pth</shortName>
        <ecNumber evidence="1 7">3.1.1.29</ecNumber>
    </recommendedName>
</protein>
<evidence type="ECO:0000256" key="8">
    <source>
        <dbReference type="RuleBase" id="RU000673"/>
    </source>
</evidence>
<evidence type="ECO:0000256" key="7">
    <source>
        <dbReference type="HAMAP-Rule" id="MF_00083"/>
    </source>
</evidence>
<feature type="binding site" evidence="7">
    <location>
        <position position="112"/>
    </location>
    <ligand>
        <name>tRNA</name>
        <dbReference type="ChEBI" id="CHEBI:17843"/>
    </ligand>
</feature>
<evidence type="ECO:0000256" key="9">
    <source>
        <dbReference type="RuleBase" id="RU004320"/>
    </source>
</evidence>
<comment type="subunit">
    <text evidence="7">Monomer.</text>
</comment>
<evidence type="ECO:0000256" key="5">
    <source>
        <dbReference type="ARBA" id="ARBA00038063"/>
    </source>
</evidence>
<dbReference type="CDD" id="cd00462">
    <property type="entry name" value="PTH"/>
    <property type="match status" value="1"/>
</dbReference>
<dbReference type="EC" id="3.1.1.29" evidence="1 7"/>
<feature type="active site" description="Proton acceptor" evidence="7">
    <location>
        <position position="19"/>
    </location>
</feature>
<proteinExistence type="inferred from homology"/>
<keyword evidence="2 7" id="KW-0820">tRNA-binding</keyword>
<dbReference type="PANTHER" id="PTHR17224">
    <property type="entry name" value="PEPTIDYL-TRNA HYDROLASE"/>
    <property type="match status" value="1"/>
</dbReference>
<comment type="function">
    <text evidence="7">Catalyzes the release of premature peptidyl moieties from peptidyl-tRNA molecules trapped in stalled 50S ribosomal subunits, and thus maintains levels of free tRNAs and 50S ribosomes.</text>
</comment>
<evidence type="ECO:0000313" key="11">
    <source>
        <dbReference type="EMBL" id="QEF97655.1"/>
    </source>
</evidence>
<evidence type="ECO:0000256" key="6">
    <source>
        <dbReference type="ARBA" id="ARBA00050038"/>
    </source>
</evidence>
<dbReference type="HAMAP" id="MF_00083">
    <property type="entry name" value="Pept_tRNA_hydro_bact"/>
    <property type="match status" value="1"/>
</dbReference>
<dbReference type="FunFam" id="3.40.50.1470:FF:000001">
    <property type="entry name" value="Peptidyl-tRNA hydrolase"/>
    <property type="match status" value="1"/>
</dbReference>
<accession>A0A5B9MDV0</accession>
<evidence type="ECO:0000256" key="1">
    <source>
        <dbReference type="ARBA" id="ARBA00013260"/>
    </source>
</evidence>
<dbReference type="RefSeq" id="WP_147867306.1">
    <property type="nucleotide sequence ID" value="NZ_CP036264.1"/>
</dbReference>
<dbReference type="GO" id="GO:0072344">
    <property type="term" value="P:rescue of stalled ribosome"/>
    <property type="evidence" value="ECO:0007669"/>
    <property type="project" value="UniProtKB-UniRule"/>
</dbReference>
<dbReference type="InterPro" id="IPR001328">
    <property type="entry name" value="Pept_tRNA_hydro"/>
</dbReference>
<feature type="binding site" evidence="7">
    <location>
        <position position="64"/>
    </location>
    <ligand>
        <name>tRNA</name>
        <dbReference type="ChEBI" id="CHEBI:17843"/>
    </ligand>
</feature>
<evidence type="ECO:0000313" key="12">
    <source>
        <dbReference type="Proteomes" id="UP000321353"/>
    </source>
</evidence>
<dbReference type="Gene3D" id="3.40.50.1470">
    <property type="entry name" value="Peptidyl-tRNA hydrolase"/>
    <property type="match status" value="1"/>
</dbReference>
<dbReference type="InterPro" id="IPR018171">
    <property type="entry name" value="Pept_tRNA_hydro_CS"/>
</dbReference>
<comment type="similarity">
    <text evidence="5 7 9">Belongs to the PTH family.</text>
</comment>
<keyword evidence="7" id="KW-0963">Cytoplasm</keyword>
<dbReference type="NCBIfam" id="TIGR00447">
    <property type="entry name" value="pth"/>
    <property type="match status" value="1"/>
</dbReference>
<dbReference type="PROSITE" id="PS01195">
    <property type="entry name" value="PEPT_TRNA_HYDROL_1"/>
    <property type="match status" value="1"/>
</dbReference>
<dbReference type="GO" id="GO:0006515">
    <property type="term" value="P:protein quality control for misfolded or incompletely synthesized proteins"/>
    <property type="evidence" value="ECO:0007669"/>
    <property type="project" value="UniProtKB-UniRule"/>
</dbReference>
<feature type="binding site" evidence="7">
    <location>
        <position position="14"/>
    </location>
    <ligand>
        <name>tRNA</name>
        <dbReference type="ChEBI" id="CHEBI:17843"/>
    </ligand>
</feature>
<keyword evidence="3 7" id="KW-0378">Hydrolase</keyword>
<gene>
    <name evidence="7 11" type="primary">pth</name>
    <name evidence="11" type="ORF">Mal15_16970</name>
</gene>
<dbReference type="EMBL" id="CP036264">
    <property type="protein sequence ID" value="QEF97655.1"/>
    <property type="molecule type" value="Genomic_DNA"/>
</dbReference>
<evidence type="ECO:0000256" key="10">
    <source>
        <dbReference type="SAM" id="MobiDB-lite"/>
    </source>
</evidence>
<dbReference type="PANTHER" id="PTHR17224:SF1">
    <property type="entry name" value="PEPTIDYL-TRNA HYDROLASE"/>
    <property type="match status" value="1"/>
</dbReference>
<comment type="subcellular location">
    <subcellularLocation>
        <location evidence="7">Cytoplasm</location>
    </subcellularLocation>
</comment>
<sequence length="213" mass="23104">MKLIVGLGNPGRKYEQTRHNVGFTVAEKFAVLTHAGAPKIKFEGELAESSVDGEKVVILCPHTYMNASGQSVRKAFDFYKLQLSDILVVCDDLNLDNGRIRIKPSGSAGGQNGIKDIIRHLGSESFPRLRVGIGRPPEGWTVTDYVLGKFSKSECDTIDAATTRAAKAVISFVTDGVDRTMSQFNGDPDAGSKPNQRKPSDQPQGDPRSVGRQ</sequence>
<dbReference type="InterPro" id="IPR036416">
    <property type="entry name" value="Pept_tRNA_hydro_sf"/>
</dbReference>
<evidence type="ECO:0000256" key="4">
    <source>
        <dbReference type="ARBA" id="ARBA00022884"/>
    </source>
</evidence>
<feature type="site" description="Discriminates between blocked and unblocked aminoacyl-tRNA" evidence="7">
    <location>
        <position position="9"/>
    </location>
</feature>